<evidence type="ECO:0000313" key="3">
    <source>
        <dbReference type="Proteomes" id="UP000253501"/>
    </source>
</evidence>
<dbReference type="InterPro" id="IPR041527">
    <property type="entry name" value="YhcG_N"/>
</dbReference>
<accession>A0A367P6S6</accession>
<dbReference type="Proteomes" id="UP000253501">
    <property type="component" value="Unassembled WGS sequence"/>
</dbReference>
<comment type="caution">
    <text evidence="2">The sequence shown here is derived from an EMBL/GenBank/DDBJ whole genome shotgun (WGS) entry which is preliminary data.</text>
</comment>
<name>A0A367P6S6_CUPNE</name>
<proteinExistence type="predicted"/>
<dbReference type="RefSeq" id="WP_114136217.1">
    <property type="nucleotide sequence ID" value="NZ_CP068436.1"/>
</dbReference>
<gene>
    <name evidence="2" type="ORF">DDK22_36900</name>
</gene>
<sequence>MGPKSSPRRGRHTKCGRPRIASFYGAGYGGIHGDIVALLEATGRADDCHYWEIGHRIVEFEQSRQDRAGYGKALLKRRSTDLSRRFRRGFSEDSLKPA</sequence>
<evidence type="ECO:0000259" key="1">
    <source>
        <dbReference type="Pfam" id="PF17761"/>
    </source>
</evidence>
<evidence type="ECO:0000313" key="2">
    <source>
        <dbReference type="EMBL" id="RCJ03548.1"/>
    </source>
</evidence>
<dbReference type="EMBL" id="QDHA01000148">
    <property type="protein sequence ID" value="RCJ03548.1"/>
    <property type="molecule type" value="Genomic_DNA"/>
</dbReference>
<organism evidence="2 3">
    <name type="scientific">Cupriavidus necator</name>
    <name type="common">Alcaligenes eutrophus</name>
    <name type="synonym">Ralstonia eutropha</name>
    <dbReference type="NCBI Taxonomy" id="106590"/>
    <lineage>
        <taxon>Bacteria</taxon>
        <taxon>Pseudomonadati</taxon>
        <taxon>Pseudomonadota</taxon>
        <taxon>Betaproteobacteria</taxon>
        <taxon>Burkholderiales</taxon>
        <taxon>Burkholderiaceae</taxon>
        <taxon>Cupriavidus</taxon>
    </lineage>
</organism>
<reference evidence="2 3" key="1">
    <citation type="submission" date="2018-04" db="EMBL/GenBank/DDBJ databases">
        <title>Cupriavidus necator CR12 genome sequencing and assembly.</title>
        <authorList>
            <person name="Ben Fekih I."/>
            <person name="Mazhar H.S."/>
            <person name="Bello S.K."/>
            <person name="Rensing C."/>
        </authorList>
    </citation>
    <scope>NUCLEOTIDE SEQUENCE [LARGE SCALE GENOMIC DNA]</scope>
    <source>
        <strain evidence="2 3">CR12</strain>
    </source>
</reference>
<dbReference type="AlphaFoldDB" id="A0A367P6S6"/>
<protein>
    <submittedName>
        <fullName evidence="2">DUF1016 family protein</fullName>
    </submittedName>
</protein>
<feature type="domain" description="YhcG N-terminal" evidence="1">
    <location>
        <begin position="49"/>
        <end position="96"/>
    </location>
</feature>
<dbReference type="Pfam" id="PF17761">
    <property type="entry name" value="DUF1016_N"/>
    <property type="match status" value="1"/>
</dbReference>